<proteinExistence type="inferred from homology"/>
<dbReference type="InterPro" id="IPR036388">
    <property type="entry name" value="WH-like_DNA-bd_sf"/>
</dbReference>
<evidence type="ECO:0000256" key="1">
    <source>
        <dbReference type="ARBA" id="ARBA00006525"/>
    </source>
</evidence>
<organism evidence="4 5">
    <name type="scientific">Candidatus Clostridium radicumherbarum</name>
    <dbReference type="NCBI Taxonomy" id="3381662"/>
    <lineage>
        <taxon>Bacteria</taxon>
        <taxon>Bacillati</taxon>
        <taxon>Bacillota</taxon>
        <taxon>Clostridia</taxon>
        <taxon>Eubacteriales</taxon>
        <taxon>Clostridiaceae</taxon>
        <taxon>Clostridium</taxon>
    </lineage>
</organism>
<comment type="similarity">
    <text evidence="1">Belongs to the DprA/Smf family.</text>
</comment>
<dbReference type="InterPro" id="IPR041614">
    <property type="entry name" value="DprA_WH"/>
</dbReference>
<dbReference type="PANTHER" id="PTHR43022">
    <property type="entry name" value="PROTEIN SMF"/>
    <property type="match status" value="1"/>
</dbReference>
<sequence>MIEYYIWFSMINISHKHKLNILKEYKDLKYFYEICSANKFNDKILQKKLLSYYDEKAINKVLDIIYRNDIKVISYFDYLYPEKLKVYEDAPSILYFKGDICKINLTYNISIVGSRKCTYYGLKVAEILSSELSKNNINIISGMAKGIDTTAHKYSLENHGYTCAILGSGLDVIYPSENEALYGNIIQNGCVISEFPPGTPPLAQNFPIRNRIISELSDIVIVIEAGLKSGSLITARLALDIGIDVMAVPGSIFSEQSKGCNKLIKDGAFPLTCIEDIFDLLNLCYSSNIIQNQEELSIIEKKICKLICDSPIHFDDIIKITKVDIKHLYEVLFELQLKDEILCLAGNYYVRNNKVI</sequence>
<protein>
    <submittedName>
        <fullName evidence="4">DNA-processing protein DprA</fullName>
    </submittedName>
</protein>
<dbReference type="RefSeq" id="WP_406764838.1">
    <property type="nucleotide sequence ID" value="NZ_JBJHZY010000001.1"/>
</dbReference>
<reference evidence="4 5" key="1">
    <citation type="submission" date="2024-11" db="EMBL/GenBank/DDBJ databases">
        <authorList>
            <person name="Heng Y.C."/>
            <person name="Lim A.C.H."/>
            <person name="Lee J.K.Y."/>
            <person name="Kittelmann S."/>
        </authorList>
    </citation>
    <scope>NUCLEOTIDE SEQUENCE [LARGE SCALE GENOMIC DNA]</scope>
    <source>
        <strain evidence="4 5">WILCCON 0202</strain>
    </source>
</reference>
<evidence type="ECO:0000259" key="2">
    <source>
        <dbReference type="Pfam" id="PF02481"/>
    </source>
</evidence>
<dbReference type="SUPFAM" id="SSF102405">
    <property type="entry name" value="MCP/YpsA-like"/>
    <property type="match status" value="1"/>
</dbReference>
<evidence type="ECO:0000313" key="5">
    <source>
        <dbReference type="Proteomes" id="UP001623661"/>
    </source>
</evidence>
<name>A0ABW8TRX7_9CLOT</name>
<dbReference type="InterPro" id="IPR003488">
    <property type="entry name" value="DprA"/>
</dbReference>
<keyword evidence="5" id="KW-1185">Reference proteome</keyword>
<accession>A0ABW8TRX7</accession>
<evidence type="ECO:0000259" key="3">
    <source>
        <dbReference type="Pfam" id="PF17782"/>
    </source>
</evidence>
<dbReference type="EMBL" id="JBJHZY010000001">
    <property type="protein sequence ID" value="MFL0268259.1"/>
    <property type="molecule type" value="Genomic_DNA"/>
</dbReference>
<dbReference type="Proteomes" id="UP001623661">
    <property type="component" value="Unassembled WGS sequence"/>
</dbReference>
<dbReference type="NCBIfam" id="TIGR00732">
    <property type="entry name" value="dprA"/>
    <property type="match status" value="1"/>
</dbReference>
<gene>
    <name evidence="4" type="primary">dprA</name>
    <name evidence="4" type="ORF">ACJDUH_09095</name>
</gene>
<dbReference type="Pfam" id="PF02481">
    <property type="entry name" value="DNA_processg_A"/>
    <property type="match status" value="1"/>
</dbReference>
<dbReference type="PANTHER" id="PTHR43022:SF1">
    <property type="entry name" value="PROTEIN SMF"/>
    <property type="match status" value="1"/>
</dbReference>
<evidence type="ECO:0000313" key="4">
    <source>
        <dbReference type="EMBL" id="MFL0268259.1"/>
    </source>
</evidence>
<feature type="domain" description="DprA winged helix" evidence="3">
    <location>
        <begin position="292"/>
        <end position="347"/>
    </location>
</feature>
<dbReference type="Gene3D" id="1.10.10.10">
    <property type="entry name" value="Winged helix-like DNA-binding domain superfamily/Winged helix DNA-binding domain"/>
    <property type="match status" value="1"/>
</dbReference>
<dbReference type="Pfam" id="PF17782">
    <property type="entry name" value="WHD_DprA"/>
    <property type="match status" value="1"/>
</dbReference>
<comment type="caution">
    <text evidence="4">The sequence shown here is derived from an EMBL/GenBank/DDBJ whole genome shotgun (WGS) entry which is preliminary data.</text>
</comment>
<dbReference type="Gene3D" id="3.40.50.450">
    <property type="match status" value="1"/>
</dbReference>
<feature type="domain" description="Smf/DprA SLOG" evidence="2">
    <location>
        <begin position="71"/>
        <end position="281"/>
    </location>
</feature>
<dbReference type="InterPro" id="IPR057666">
    <property type="entry name" value="DrpA_SLOG"/>
</dbReference>